<keyword evidence="4" id="KW-1185">Reference proteome</keyword>
<comment type="caution">
    <text evidence="3">The sequence shown here is derived from an EMBL/GenBank/DDBJ whole genome shotgun (WGS) entry which is preliminary data.</text>
</comment>
<dbReference type="GO" id="GO:0008837">
    <property type="term" value="F:diaminopimelate epimerase activity"/>
    <property type="evidence" value="ECO:0007669"/>
    <property type="project" value="InterPro"/>
</dbReference>
<protein>
    <recommendedName>
        <fullName evidence="5">Diaminopimelate epimerase</fullName>
    </recommendedName>
</protein>
<gene>
    <name evidence="3" type="ORF">J3U88_00385</name>
</gene>
<dbReference type="SUPFAM" id="SSF54506">
    <property type="entry name" value="Diaminopimelate epimerase-like"/>
    <property type="match status" value="2"/>
</dbReference>
<dbReference type="PANTHER" id="PTHR31689">
    <property type="entry name" value="DIAMINOPIMELATE EPIMERASE, CHLOROPLASTIC"/>
    <property type="match status" value="1"/>
</dbReference>
<evidence type="ECO:0000313" key="4">
    <source>
        <dbReference type="Proteomes" id="UP000664417"/>
    </source>
</evidence>
<dbReference type="RefSeq" id="WP_207856132.1">
    <property type="nucleotide sequence ID" value="NZ_JAFREP010000001.1"/>
</dbReference>
<dbReference type="GO" id="GO:0009089">
    <property type="term" value="P:lysine biosynthetic process via diaminopimelate"/>
    <property type="evidence" value="ECO:0007669"/>
    <property type="project" value="InterPro"/>
</dbReference>
<accession>A0A8J7QCA0</accession>
<evidence type="ECO:0008006" key="5">
    <source>
        <dbReference type="Google" id="ProtNLM"/>
    </source>
</evidence>
<name>A0A8J7QCA0_9BACT</name>
<dbReference type="Gene3D" id="3.10.310.10">
    <property type="entry name" value="Diaminopimelate Epimerase, Chain A, domain 1"/>
    <property type="match status" value="2"/>
</dbReference>
<sequence length="258" mass="28912">MHQTPLPFDKVEGCGNDFVLLYQEPSAALIPKLCDRHHGVGADGIMVWQGAHEDGFRLDHYDPDGGRTFCLNGIRAGLNLAIKRGDCPTEGVIYSEGSRLAYRFDQSVFLRLDPVPFQPCRWVEDTHCHEGFFVDVGNPQFVLLGDLDLRAFRKLAPRMRAPSALFPNGANVNLLLPAPPGDRQTWHIYTFERGVENFTRACGSGMYAAAMVVMDLYQTANVRFIPEGRGHVRVEQYKDGLWLTGDTQHVFQGTWLCG</sequence>
<dbReference type="Proteomes" id="UP000664417">
    <property type="component" value="Unassembled WGS sequence"/>
</dbReference>
<dbReference type="EMBL" id="JAFREP010000001">
    <property type="protein sequence ID" value="MBO1316895.1"/>
    <property type="molecule type" value="Genomic_DNA"/>
</dbReference>
<proteinExistence type="inferred from homology"/>
<reference evidence="3" key="1">
    <citation type="submission" date="2021-03" db="EMBL/GenBank/DDBJ databases">
        <authorList>
            <person name="Wang G."/>
        </authorList>
    </citation>
    <scope>NUCLEOTIDE SEQUENCE</scope>
    <source>
        <strain evidence="3">KCTC 12899</strain>
    </source>
</reference>
<dbReference type="GO" id="GO:0005829">
    <property type="term" value="C:cytosol"/>
    <property type="evidence" value="ECO:0007669"/>
    <property type="project" value="TreeGrafter"/>
</dbReference>
<keyword evidence="2" id="KW-0413">Isomerase</keyword>
<comment type="similarity">
    <text evidence="1">Belongs to the diaminopimelate epimerase family.</text>
</comment>
<dbReference type="PANTHER" id="PTHR31689:SF0">
    <property type="entry name" value="DIAMINOPIMELATE EPIMERASE"/>
    <property type="match status" value="1"/>
</dbReference>
<dbReference type="AlphaFoldDB" id="A0A8J7QCA0"/>
<evidence type="ECO:0000313" key="3">
    <source>
        <dbReference type="EMBL" id="MBO1316895.1"/>
    </source>
</evidence>
<dbReference type="InterPro" id="IPR001653">
    <property type="entry name" value="DAP_epimerase_DapF"/>
</dbReference>
<evidence type="ECO:0000256" key="1">
    <source>
        <dbReference type="ARBA" id="ARBA00010219"/>
    </source>
</evidence>
<evidence type="ECO:0000256" key="2">
    <source>
        <dbReference type="ARBA" id="ARBA00023235"/>
    </source>
</evidence>
<organism evidence="3 4">
    <name type="scientific">Acanthopleuribacter pedis</name>
    <dbReference type="NCBI Taxonomy" id="442870"/>
    <lineage>
        <taxon>Bacteria</taxon>
        <taxon>Pseudomonadati</taxon>
        <taxon>Acidobacteriota</taxon>
        <taxon>Holophagae</taxon>
        <taxon>Acanthopleuribacterales</taxon>
        <taxon>Acanthopleuribacteraceae</taxon>
        <taxon>Acanthopleuribacter</taxon>
    </lineage>
</organism>